<evidence type="ECO:0000313" key="5">
    <source>
        <dbReference type="EMBL" id="KAJ1971878.1"/>
    </source>
</evidence>
<evidence type="ECO:0008006" key="7">
    <source>
        <dbReference type="Google" id="ProtNLM"/>
    </source>
</evidence>
<feature type="region of interest" description="Disordered" evidence="4">
    <location>
        <begin position="481"/>
        <end position="535"/>
    </location>
</feature>
<name>A0A9W8E702_9FUNG</name>
<feature type="region of interest" description="Disordered" evidence="4">
    <location>
        <begin position="379"/>
        <end position="449"/>
    </location>
</feature>
<evidence type="ECO:0000256" key="1">
    <source>
        <dbReference type="ARBA" id="ARBA00022737"/>
    </source>
</evidence>
<evidence type="ECO:0000313" key="6">
    <source>
        <dbReference type="Proteomes" id="UP001151582"/>
    </source>
</evidence>
<dbReference type="Pfam" id="PF12796">
    <property type="entry name" value="Ank_2"/>
    <property type="match status" value="1"/>
</dbReference>
<keyword evidence="6" id="KW-1185">Reference proteome</keyword>
<feature type="region of interest" description="Disordered" evidence="4">
    <location>
        <begin position="311"/>
        <end position="359"/>
    </location>
</feature>
<proteinExistence type="predicted"/>
<protein>
    <recommendedName>
        <fullName evidence="7">Ankyrin</fullName>
    </recommendedName>
</protein>
<feature type="compositionally biased region" description="Polar residues" evidence="4">
    <location>
        <begin position="338"/>
        <end position="359"/>
    </location>
</feature>
<evidence type="ECO:0000256" key="4">
    <source>
        <dbReference type="SAM" id="MobiDB-lite"/>
    </source>
</evidence>
<organism evidence="5 6">
    <name type="scientific">Dimargaris verticillata</name>
    <dbReference type="NCBI Taxonomy" id="2761393"/>
    <lineage>
        <taxon>Eukaryota</taxon>
        <taxon>Fungi</taxon>
        <taxon>Fungi incertae sedis</taxon>
        <taxon>Zoopagomycota</taxon>
        <taxon>Kickxellomycotina</taxon>
        <taxon>Dimargaritomycetes</taxon>
        <taxon>Dimargaritales</taxon>
        <taxon>Dimargaritaceae</taxon>
        <taxon>Dimargaris</taxon>
    </lineage>
</organism>
<feature type="region of interest" description="Disordered" evidence="4">
    <location>
        <begin position="170"/>
        <end position="207"/>
    </location>
</feature>
<dbReference type="OrthoDB" id="194358at2759"/>
<keyword evidence="2 3" id="KW-0040">ANK repeat</keyword>
<accession>A0A9W8E702</accession>
<dbReference type="Proteomes" id="UP001151582">
    <property type="component" value="Unassembled WGS sequence"/>
</dbReference>
<dbReference type="InterPro" id="IPR036770">
    <property type="entry name" value="Ankyrin_rpt-contain_sf"/>
</dbReference>
<reference evidence="5" key="1">
    <citation type="submission" date="2022-07" db="EMBL/GenBank/DDBJ databases">
        <title>Phylogenomic reconstructions and comparative analyses of Kickxellomycotina fungi.</title>
        <authorList>
            <person name="Reynolds N.K."/>
            <person name="Stajich J.E."/>
            <person name="Barry K."/>
            <person name="Grigoriev I.V."/>
            <person name="Crous P."/>
            <person name="Smith M.E."/>
        </authorList>
    </citation>
    <scope>NUCLEOTIDE SEQUENCE</scope>
    <source>
        <strain evidence="5">RSA 567</strain>
    </source>
</reference>
<sequence>MALKTARSFWQPAKLHQCPTPQVSTDFSLHMGVTAGDMAMVKYSLDNGVAVDSVLNGAEPIHLACCMDSLPVLVLLLQYGARPNARRLPKGTSCYSVTRCPKWGSDSRARVKASPTPLHFAAANGKLALVRILLQWGAAVDVADEYGSTPIDVAAAQGHTEIVELLRRPPLPRRMTDPPTQPALPPMRLRCGSQPEPPSSAARPGWVNQPLRSHARHLQTMPRPTLHLSTISEPFVYSGPTSLPTGPNARPIETHPVSLSSVSVGVPSGLAEAKAHSPILSPMGHSYHSPVVSPYYPAFAPKIMVLPSPTSPAFSTSPTATDMGSFAGSPTEHDRSAMNLSDSDLTSRSGRVSPTKPKSLSRKISSTFFKYTHFSGAHTADAQGNRRRSASVDSSAKPRLTPPKPHAASSLFRNTGSDPSMGHSLSSSHIRHTGSPASQTLSRPSKTQWTSLPSYLATVTDEDEEAEVVSRASMVNAPAHLVARPPRPPMARTTTSDHSFKLPTSNSRRRSTDPTPSSFATRALQSWRRRYTGDN</sequence>
<dbReference type="PROSITE" id="PS50297">
    <property type="entry name" value="ANK_REP_REGION"/>
    <property type="match status" value="3"/>
</dbReference>
<feature type="repeat" description="ANK" evidence="3">
    <location>
        <begin position="56"/>
        <end position="88"/>
    </location>
</feature>
<keyword evidence="1" id="KW-0677">Repeat</keyword>
<dbReference type="AlphaFoldDB" id="A0A9W8E702"/>
<evidence type="ECO:0000256" key="2">
    <source>
        <dbReference type="ARBA" id="ARBA00023043"/>
    </source>
</evidence>
<dbReference type="InterPro" id="IPR002110">
    <property type="entry name" value="Ankyrin_rpt"/>
</dbReference>
<gene>
    <name evidence="5" type="ORF">H4R34_005599</name>
</gene>
<comment type="caution">
    <text evidence="5">The sequence shown here is derived from an EMBL/GenBank/DDBJ whole genome shotgun (WGS) entry which is preliminary data.</text>
</comment>
<evidence type="ECO:0000256" key="3">
    <source>
        <dbReference type="PROSITE-ProRule" id="PRU00023"/>
    </source>
</evidence>
<feature type="repeat" description="ANK" evidence="3">
    <location>
        <begin position="146"/>
        <end position="166"/>
    </location>
</feature>
<dbReference type="PANTHER" id="PTHR24201">
    <property type="entry name" value="ANK_REP_REGION DOMAIN-CONTAINING PROTEIN"/>
    <property type="match status" value="1"/>
</dbReference>
<dbReference type="Pfam" id="PF00023">
    <property type="entry name" value="Ank"/>
    <property type="match status" value="1"/>
</dbReference>
<feature type="compositionally biased region" description="Polar residues" evidence="4">
    <location>
        <begin position="435"/>
        <end position="449"/>
    </location>
</feature>
<dbReference type="SUPFAM" id="SSF48403">
    <property type="entry name" value="Ankyrin repeat"/>
    <property type="match status" value="1"/>
</dbReference>
<feature type="compositionally biased region" description="Polar residues" evidence="4">
    <location>
        <begin position="411"/>
        <end position="428"/>
    </location>
</feature>
<dbReference type="Gene3D" id="1.25.40.20">
    <property type="entry name" value="Ankyrin repeat-containing domain"/>
    <property type="match status" value="2"/>
</dbReference>
<dbReference type="PROSITE" id="PS50088">
    <property type="entry name" value="ANK_REPEAT"/>
    <property type="match status" value="3"/>
</dbReference>
<feature type="compositionally biased region" description="Low complexity" evidence="4">
    <location>
        <begin position="311"/>
        <end position="321"/>
    </location>
</feature>
<dbReference type="InterPro" id="IPR050776">
    <property type="entry name" value="Ank_Repeat/CDKN_Inhibitor"/>
</dbReference>
<dbReference type="EMBL" id="JANBQB010001215">
    <property type="protein sequence ID" value="KAJ1971878.1"/>
    <property type="molecule type" value="Genomic_DNA"/>
</dbReference>
<dbReference type="SMART" id="SM00248">
    <property type="entry name" value="ANK"/>
    <property type="match status" value="3"/>
</dbReference>
<feature type="repeat" description="ANK" evidence="3">
    <location>
        <begin position="113"/>
        <end position="145"/>
    </location>
</feature>